<dbReference type="Pfam" id="PF24390">
    <property type="entry name" value="PRTase-CE"/>
    <property type="match status" value="1"/>
</dbReference>
<organism evidence="2 3">
    <name type="scientific">Staphylococcus aureus</name>
    <dbReference type="NCBI Taxonomy" id="1280"/>
    <lineage>
        <taxon>Bacteria</taxon>
        <taxon>Bacillati</taxon>
        <taxon>Bacillota</taxon>
        <taxon>Bacilli</taxon>
        <taxon>Bacillales</taxon>
        <taxon>Staphylococcaceae</taxon>
        <taxon>Staphylococcus</taxon>
    </lineage>
</organism>
<reference evidence="2 3" key="1">
    <citation type="submission" date="2020-06" db="EMBL/GenBank/DDBJ databases">
        <authorList>
            <consortium name="Pathogen Informatics"/>
        </authorList>
    </citation>
    <scope>NUCLEOTIDE SEQUENCE [LARGE SCALE GENOMIC DNA]</scope>
    <source>
        <strain evidence="2 3">MOS114</strain>
    </source>
</reference>
<evidence type="ECO:0000259" key="1">
    <source>
        <dbReference type="Pfam" id="PF24390"/>
    </source>
</evidence>
<feature type="domain" description="PRTase-CE" evidence="1">
    <location>
        <begin position="44"/>
        <end position="301"/>
    </location>
</feature>
<gene>
    <name evidence="2" type="ORF">SAMEA70153168_01198</name>
</gene>
<dbReference type="AlphaFoldDB" id="A0A9N8II78"/>
<dbReference type="RefSeq" id="WP_078096798.1">
    <property type="nucleotide sequence ID" value="NZ_CAJUVB010000008.1"/>
</dbReference>
<dbReference type="Proteomes" id="UP000507402">
    <property type="component" value="Unassembled WGS sequence"/>
</dbReference>
<protein>
    <recommendedName>
        <fullName evidence="1">PRTase-CE domain-containing protein</fullName>
    </recommendedName>
</protein>
<name>A0A9N8II78_STAAU</name>
<comment type="caution">
    <text evidence="2">The sequence shown here is derived from an EMBL/GenBank/DDBJ whole genome shotgun (WGS) entry which is preliminary data.</text>
</comment>
<dbReference type="InterPro" id="IPR056920">
    <property type="entry name" value="PRTase-CE"/>
</dbReference>
<accession>A0A9N8II78</accession>
<evidence type="ECO:0000313" key="3">
    <source>
        <dbReference type="Proteomes" id="UP000507402"/>
    </source>
</evidence>
<sequence length="425" mass="50573">MKQNVEFNQAVIKFNKRNKINKSSNDEYIKNFRNKFGKFLSQSFLNSNNVIKQEIIKIIKDEYYYYDQENTKKYLIKFCQDLIEHIKEHRNQINDCHFTNILNKDAEKTNSSSILTSLFLTANNIPNNLSSNFSKAVEYYFAKNKEIYGDGYEKYLDEYFRNVLGEKSYLILIDDFSGTGKSISDFIDAIKKYILILKIEIIIFCIHITEDAEKKIMDTSIKNGIEIKIAFVQKTEKYFINNKELEKKFYEFEKDIVNPGKYYNLGYKNTQALVSNFRNTPNNTLSLFWHENDQWKPLFKRKAKNDFSNKWKEKVHIIRWFLAYKKVPKILVDKIIAIMYVKNHADMKSKFLEIEINRILLYNDNILQECLSQKFLIKQTDFYIITYAGIELLKKYGLEKITLSNILYEFKSNGLHQQKNFDGNK</sequence>
<evidence type="ECO:0000313" key="2">
    <source>
        <dbReference type="EMBL" id="CAC8230433.1"/>
    </source>
</evidence>
<proteinExistence type="predicted"/>
<dbReference type="EMBL" id="CAIIGN010000004">
    <property type="protein sequence ID" value="CAC8230433.1"/>
    <property type="molecule type" value="Genomic_DNA"/>
</dbReference>